<dbReference type="Pfam" id="PF05766">
    <property type="entry name" value="NinG"/>
    <property type="match status" value="1"/>
</dbReference>
<sequence length="203" mass="23757">MDNDIGFDRLKMIKKVRSKKCKVCGNAFKTNDSFRRWCSPECGVKLAQMALVKSQEKEKIKREKEERAKIKAVKERLKSRSERLKELQGVFNRFIRLRDKNLPCISCGRYHQGQWHAGHYRSVGACPELRFNEDNVHKQCSVCNNHKSGNVIEYRINLVAKIGVERVEFLERKDHLPLKLADDEIKTLIQVYKAKVRELQDAQ</sequence>
<proteinExistence type="predicted"/>
<name>Q0I4I9_HISS1</name>
<feature type="coiled-coil region" evidence="1">
    <location>
        <begin position="46"/>
        <end position="90"/>
    </location>
</feature>
<dbReference type="InterPro" id="IPR008713">
    <property type="entry name" value="Phage_lambda_NinG"/>
</dbReference>
<dbReference type="eggNOG" id="COG1403">
    <property type="taxonomic scope" value="Bacteria"/>
</dbReference>
<evidence type="ECO:0000256" key="1">
    <source>
        <dbReference type="SAM" id="Coils"/>
    </source>
</evidence>
<evidence type="ECO:0000313" key="2">
    <source>
        <dbReference type="EMBL" id="ABI25669.1"/>
    </source>
</evidence>
<gene>
    <name evidence="2" type="ordered locus">HS_1394</name>
</gene>
<protein>
    <submittedName>
        <fullName evidence="2">NinG recombination protein</fullName>
    </submittedName>
</protein>
<dbReference type="HOGENOM" id="CLU_102977_0_0_6"/>
<keyword evidence="1" id="KW-0175">Coiled coil</keyword>
<organism evidence="2">
    <name type="scientific">Histophilus somni (strain 129Pt)</name>
    <name type="common">Haemophilus somnus</name>
    <dbReference type="NCBI Taxonomy" id="205914"/>
    <lineage>
        <taxon>Bacteria</taxon>
        <taxon>Pseudomonadati</taxon>
        <taxon>Pseudomonadota</taxon>
        <taxon>Gammaproteobacteria</taxon>
        <taxon>Pasteurellales</taxon>
        <taxon>Pasteurellaceae</taxon>
        <taxon>Histophilus</taxon>
    </lineage>
</organism>
<dbReference type="KEGG" id="hso:HS_1394"/>
<dbReference type="EMBL" id="CP000436">
    <property type="protein sequence ID" value="ABI25669.1"/>
    <property type="molecule type" value="Genomic_DNA"/>
</dbReference>
<accession>Q0I4I9</accession>
<dbReference type="AlphaFoldDB" id="Q0I4I9"/>
<reference evidence="2" key="1">
    <citation type="submission" date="2006-08" db="EMBL/GenBank/DDBJ databases">
        <title>Complete genome sequence of Haemophilus somnus 129PT.</title>
        <authorList>
            <person name="Copeland A."/>
            <person name="Lucas S."/>
            <person name="Lapidus A."/>
            <person name="Barry K."/>
            <person name="Glavina del Rio T."/>
            <person name="Hammon N."/>
            <person name="Dalin E."/>
            <person name="Tice H."/>
            <person name="Pitluck S."/>
            <person name="Brettin T.S."/>
            <person name="Bruce D."/>
            <person name="Challacombe J.F."/>
            <person name="Chertkov O."/>
            <person name="Detter J.C."/>
            <person name="Gilna P."/>
            <person name="Han S."/>
            <person name="Misra M."/>
            <person name="Tapia R."/>
            <person name="Thayer N.N."/>
            <person name="Xie G."/>
            <person name="Inzana T.J."/>
            <person name="Duncan A.J."/>
            <person name="Siddaramppa S."/>
            <person name="Richardson P."/>
        </authorList>
    </citation>
    <scope>NUCLEOTIDE SEQUENCE</scope>
    <source>
        <strain evidence="2">129PT</strain>
    </source>
</reference>